<dbReference type="GO" id="GO:0046872">
    <property type="term" value="F:metal ion binding"/>
    <property type="evidence" value="ECO:0007669"/>
    <property type="project" value="UniProtKB-KW"/>
</dbReference>
<dbReference type="Pfam" id="PF01435">
    <property type="entry name" value="Peptidase_M48"/>
    <property type="match status" value="1"/>
</dbReference>
<keyword evidence="3 11" id="KW-0812">Transmembrane</keyword>
<evidence type="ECO:0000256" key="3">
    <source>
        <dbReference type="ARBA" id="ARBA00022692"/>
    </source>
</evidence>
<dbReference type="PANTHER" id="PTHR43221">
    <property type="entry name" value="PROTEASE HTPX"/>
    <property type="match status" value="1"/>
</dbReference>
<dbReference type="Proteomes" id="UP000318878">
    <property type="component" value="Unassembled WGS sequence"/>
</dbReference>
<dbReference type="PANTHER" id="PTHR43221:SF2">
    <property type="entry name" value="PROTEASE HTPX HOMOLOG"/>
    <property type="match status" value="1"/>
</dbReference>
<reference evidence="13 14" key="1">
    <citation type="submission" date="2019-02" db="EMBL/GenBank/DDBJ databases">
        <title>Deep-cultivation of Planctomycetes and their phenomic and genomic characterization uncovers novel biology.</title>
        <authorList>
            <person name="Wiegand S."/>
            <person name="Jogler M."/>
            <person name="Boedeker C."/>
            <person name="Pinto D."/>
            <person name="Vollmers J."/>
            <person name="Rivas-Marin E."/>
            <person name="Kohn T."/>
            <person name="Peeters S.H."/>
            <person name="Heuer A."/>
            <person name="Rast P."/>
            <person name="Oberbeckmann S."/>
            <person name="Bunk B."/>
            <person name="Jeske O."/>
            <person name="Meyerdierks A."/>
            <person name="Storesund J.E."/>
            <person name="Kallscheuer N."/>
            <person name="Luecker S."/>
            <person name="Lage O.M."/>
            <person name="Pohl T."/>
            <person name="Merkel B.J."/>
            <person name="Hornburger P."/>
            <person name="Mueller R.-W."/>
            <person name="Bruemmer F."/>
            <person name="Labrenz M."/>
            <person name="Spormann A.M."/>
            <person name="Op Den Camp H."/>
            <person name="Overmann J."/>
            <person name="Amann R."/>
            <person name="Jetten M.S.M."/>
            <person name="Mascher T."/>
            <person name="Medema M.H."/>
            <person name="Devos D.P."/>
            <person name="Kaster A.-K."/>
            <person name="Ovreas L."/>
            <person name="Rohde M."/>
            <person name="Galperin M.Y."/>
            <person name="Jogler C."/>
        </authorList>
    </citation>
    <scope>NUCLEOTIDE SEQUENCE [LARGE SCALE GENOMIC DNA]</scope>
    <source>
        <strain evidence="13 14">Enr8</strain>
    </source>
</reference>
<feature type="transmembrane region" description="Helical" evidence="11">
    <location>
        <begin position="53"/>
        <end position="73"/>
    </location>
</feature>
<proteinExistence type="inferred from homology"/>
<protein>
    <submittedName>
        <fullName evidence="13">Heat shock protein HtpX</fullName>
    </submittedName>
</protein>
<keyword evidence="13" id="KW-0346">Stress response</keyword>
<dbReference type="EMBL" id="SJPF01000004">
    <property type="protein sequence ID" value="TWT32005.1"/>
    <property type="molecule type" value="Genomic_DNA"/>
</dbReference>
<evidence type="ECO:0000256" key="5">
    <source>
        <dbReference type="ARBA" id="ARBA00022801"/>
    </source>
</evidence>
<keyword evidence="4" id="KW-0479">Metal-binding</keyword>
<evidence type="ECO:0000256" key="7">
    <source>
        <dbReference type="ARBA" id="ARBA00022989"/>
    </source>
</evidence>
<accession>A0A5C5V2U4</accession>
<sequence length="375" mass="40298">MLLQILIYCTIVLLARPDAAVEQPLAAWLVCLALGLMQWSVARTFGRGAISDISWGVTSLLMLWPGNWGAIVAGSAGGEIPLLREATLLAPAVLSRLVMLAETENLSAALAEMRMSLPLACGPVWLGSAAARCGGITDAGGNSGAVTIALIVVMMIAVYPELLRRSWGLRPVALPHLVERLRAQHGRSMPPLLVWPSSVSICNAALLGCMPPFRYLIVSAPLLDALTPGELDAVIAHEMGHLRRQHVARRLAAIVIPAAVVLAARYLLAVGLDLHGVARTLVEASAPVLLTGYFLWSTPRQSRRFELEADQWAALHLRRIYGEAGPALLTSALRKLSEAANIPLQQSRWLHPSFRQREAALLPTELAPLAAGVDR</sequence>
<evidence type="ECO:0000259" key="12">
    <source>
        <dbReference type="Pfam" id="PF01435"/>
    </source>
</evidence>
<comment type="caution">
    <text evidence="13">The sequence shown here is derived from an EMBL/GenBank/DDBJ whole genome shotgun (WGS) entry which is preliminary data.</text>
</comment>
<evidence type="ECO:0000256" key="6">
    <source>
        <dbReference type="ARBA" id="ARBA00022833"/>
    </source>
</evidence>
<feature type="transmembrane region" description="Helical" evidence="11">
    <location>
        <begin position="27"/>
        <end position="46"/>
    </location>
</feature>
<name>A0A5C5V2U4_9BACT</name>
<feature type="transmembrane region" description="Helical" evidence="11">
    <location>
        <begin position="144"/>
        <end position="162"/>
    </location>
</feature>
<evidence type="ECO:0000256" key="10">
    <source>
        <dbReference type="RuleBase" id="RU003983"/>
    </source>
</evidence>
<evidence type="ECO:0000256" key="2">
    <source>
        <dbReference type="ARBA" id="ARBA00022670"/>
    </source>
</evidence>
<dbReference type="RefSeq" id="WP_146434605.1">
    <property type="nucleotide sequence ID" value="NZ_SJPF01000004.1"/>
</dbReference>
<evidence type="ECO:0000313" key="14">
    <source>
        <dbReference type="Proteomes" id="UP000318878"/>
    </source>
</evidence>
<dbReference type="GO" id="GO:0004222">
    <property type="term" value="F:metalloendopeptidase activity"/>
    <property type="evidence" value="ECO:0007669"/>
    <property type="project" value="InterPro"/>
</dbReference>
<keyword evidence="6 10" id="KW-0862">Zinc</keyword>
<dbReference type="AlphaFoldDB" id="A0A5C5V2U4"/>
<dbReference type="Gene3D" id="3.30.2010.10">
    <property type="entry name" value="Metalloproteases ('zincins'), catalytic domain"/>
    <property type="match status" value="1"/>
</dbReference>
<evidence type="ECO:0000256" key="1">
    <source>
        <dbReference type="ARBA" id="ARBA00022475"/>
    </source>
</evidence>
<keyword evidence="14" id="KW-1185">Reference proteome</keyword>
<gene>
    <name evidence="13" type="ORF">Enr8_39310</name>
</gene>
<evidence type="ECO:0000313" key="13">
    <source>
        <dbReference type="EMBL" id="TWT32005.1"/>
    </source>
</evidence>
<keyword evidence="9 11" id="KW-0472">Membrane</keyword>
<keyword evidence="8 10" id="KW-0482">Metalloprotease</keyword>
<evidence type="ECO:0000256" key="8">
    <source>
        <dbReference type="ARBA" id="ARBA00023049"/>
    </source>
</evidence>
<dbReference type="InterPro" id="IPR001915">
    <property type="entry name" value="Peptidase_M48"/>
</dbReference>
<dbReference type="OrthoDB" id="264978at2"/>
<organism evidence="13 14">
    <name type="scientific">Blastopirellula retiformator</name>
    <dbReference type="NCBI Taxonomy" id="2527970"/>
    <lineage>
        <taxon>Bacteria</taxon>
        <taxon>Pseudomonadati</taxon>
        <taxon>Planctomycetota</taxon>
        <taxon>Planctomycetia</taxon>
        <taxon>Pirellulales</taxon>
        <taxon>Pirellulaceae</taxon>
        <taxon>Blastopirellula</taxon>
    </lineage>
</organism>
<dbReference type="InterPro" id="IPR050083">
    <property type="entry name" value="HtpX_protease"/>
</dbReference>
<dbReference type="GO" id="GO:0006508">
    <property type="term" value="P:proteolysis"/>
    <property type="evidence" value="ECO:0007669"/>
    <property type="project" value="UniProtKB-KW"/>
</dbReference>
<keyword evidence="5 10" id="KW-0378">Hydrolase</keyword>
<evidence type="ECO:0000256" key="9">
    <source>
        <dbReference type="ARBA" id="ARBA00023136"/>
    </source>
</evidence>
<keyword evidence="7 11" id="KW-1133">Transmembrane helix</keyword>
<keyword evidence="1" id="KW-1003">Cell membrane</keyword>
<comment type="similarity">
    <text evidence="10">Belongs to the peptidase M48 family.</text>
</comment>
<evidence type="ECO:0000256" key="11">
    <source>
        <dbReference type="SAM" id="Phobius"/>
    </source>
</evidence>
<comment type="cofactor">
    <cofactor evidence="10">
        <name>Zn(2+)</name>
        <dbReference type="ChEBI" id="CHEBI:29105"/>
    </cofactor>
    <text evidence="10">Binds 1 zinc ion per subunit.</text>
</comment>
<feature type="transmembrane region" description="Helical" evidence="11">
    <location>
        <begin position="251"/>
        <end position="270"/>
    </location>
</feature>
<keyword evidence="2 10" id="KW-0645">Protease</keyword>
<feature type="transmembrane region" description="Helical" evidence="11">
    <location>
        <begin position="276"/>
        <end position="296"/>
    </location>
</feature>
<feature type="domain" description="Peptidase M48" evidence="12">
    <location>
        <begin position="177"/>
        <end position="321"/>
    </location>
</feature>
<evidence type="ECO:0000256" key="4">
    <source>
        <dbReference type="ARBA" id="ARBA00022723"/>
    </source>
</evidence>